<dbReference type="GO" id="GO:0005634">
    <property type="term" value="C:nucleus"/>
    <property type="evidence" value="ECO:0000318"/>
    <property type="project" value="GO_Central"/>
</dbReference>
<dbReference type="Pfam" id="PF16174">
    <property type="entry name" value="IHABP4_N"/>
    <property type="match status" value="1"/>
</dbReference>
<dbReference type="Bgee" id="ENSXETG00000014841">
    <property type="expression patterns" value="Expressed in ovary and 14 other cell types or tissues"/>
</dbReference>
<evidence type="ECO:0000313" key="12">
    <source>
        <dbReference type="Proteomes" id="UP000008143"/>
    </source>
</evidence>
<dbReference type="Reactome" id="R-XTR-114608">
    <property type="pathway name" value="Platelet degranulation"/>
</dbReference>
<evidence type="ECO:0000256" key="1">
    <source>
        <dbReference type="ARBA" id="ARBA00004210"/>
    </source>
</evidence>
<evidence type="ECO:0000256" key="7">
    <source>
        <dbReference type="ARBA" id="ARBA00023242"/>
    </source>
</evidence>
<gene>
    <name evidence="11 13 14" type="primary">habp4</name>
    <name evidence="13" type="synonym">ihabp4</name>
    <name evidence="13" type="synonym">ki-1/57</name>
    <name evidence="13" type="synonym">serbp1l</name>
</gene>
<feature type="domain" description="Hyaluronan/mRNA-binding protein" evidence="10">
    <location>
        <begin position="187"/>
        <end position="289"/>
    </location>
</feature>
<dbReference type="GO" id="GO:0003723">
    <property type="term" value="F:RNA binding"/>
    <property type="evidence" value="ECO:0000318"/>
    <property type="project" value="GO_Central"/>
</dbReference>
<dbReference type="PANTHER" id="PTHR12299">
    <property type="entry name" value="HYALURONIC ACID-BINDING PROTEIN 4"/>
    <property type="match status" value="1"/>
</dbReference>
<sequence length="380" mass="42824">MRLDTMKQAPSSPDNVAMQDNFGCAVENRFNQLLDDESDPLDFLYQSGVEITRRKKKEEAAAKKSANQKSGKKESQKERKAFLAGGSTEVQGTQQTGQKHAPKNTVKATQNENVGSQVKVDRAERRTAFKEVRPNIMDRATEYSIEKPMEIMDQDKQTRNYGAGRGGMRGRGRGGFPRNTENDNIRGKREFDRHSGSDRARIRPEDKRGGGGPRNWGSIKEAFSEIEAVPVEEQVEPTETTEATEEEHGKVPEEINEGFSQEMSLDEWKSLQDQNRAKTEFNLRKPETSVPSKAVVIHKSKYKNNISENEEEYHYCFRKPVNDITARLDINFGSLARPSRGRGAGGRGRVRREEAFPHEVVNVLSDAPNPDDPEDFPALV</sequence>
<dbReference type="GO" id="GO:0015030">
    <property type="term" value="C:Cajal body"/>
    <property type="evidence" value="ECO:0007669"/>
    <property type="project" value="UniProtKB-SubCell"/>
</dbReference>
<reference evidence="11" key="1">
    <citation type="journal article" date="2010" name="Science">
        <title>The genome of the Western clawed frog Xenopus tropicalis.</title>
        <authorList>
            <person name="Hellsten U."/>
            <person name="Harland R.M."/>
            <person name="Gilchrist M.J."/>
            <person name="Hendrix D."/>
            <person name="Jurka J."/>
            <person name="Kapitonov V."/>
            <person name="Ovcharenko I."/>
            <person name="Putnam N.H."/>
            <person name="Shu S."/>
            <person name="Taher L."/>
            <person name="Blitz I.L."/>
            <person name="Blumberg B."/>
            <person name="Dichmann D.S."/>
            <person name="Dubchak I."/>
            <person name="Amaya E."/>
            <person name="Detter J.C."/>
            <person name="Fletcher R."/>
            <person name="Gerhard D.S."/>
            <person name="Goodstein D."/>
            <person name="Graves T."/>
            <person name="Grigoriev I.V."/>
            <person name="Grimwood J."/>
            <person name="Kawashima T."/>
            <person name="Lindquist E."/>
            <person name="Lucas S.M."/>
            <person name="Mead P.E."/>
            <person name="Mitros T."/>
            <person name="Ogino H."/>
            <person name="Ohta Y."/>
            <person name="Poliakov A.V."/>
            <person name="Pollet N."/>
            <person name="Robert J."/>
            <person name="Salamov A."/>
            <person name="Sater A.K."/>
            <person name="Schmutz J."/>
            <person name="Terry A."/>
            <person name="Vize P.D."/>
            <person name="Warren W.C."/>
            <person name="Wells D."/>
            <person name="Wills A."/>
            <person name="Wilson R.K."/>
            <person name="Zimmerman L.B."/>
            <person name="Zorn A.M."/>
            <person name="Grainger R."/>
            <person name="Grammer T."/>
            <person name="Khokha M.K."/>
            <person name="Richardson P.M."/>
            <person name="Rokhsar D.S."/>
        </authorList>
    </citation>
    <scope>NUCLEOTIDE SEQUENCE [LARGE SCALE GENOMIC DNA]</scope>
    <source>
        <strain evidence="11">Nigerian</strain>
    </source>
</reference>
<dbReference type="GO" id="GO:0010494">
    <property type="term" value="C:cytoplasmic stress granule"/>
    <property type="evidence" value="ECO:0007669"/>
    <property type="project" value="UniProtKB-SubCell"/>
</dbReference>
<keyword evidence="7" id="KW-0539">Nucleus</keyword>
<evidence type="ECO:0000256" key="2">
    <source>
        <dbReference type="ARBA" id="ARBA00004324"/>
    </source>
</evidence>
<comment type="subcellular location">
    <subcellularLocation>
        <location evidence="1">Cytoplasm</location>
        <location evidence="1">Stress granule</location>
    </subcellularLocation>
    <subcellularLocation>
        <location evidence="2">Nucleus speckle</location>
    </subcellularLocation>
    <subcellularLocation>
        <location evidence="3">Nucleus</location>
        <location evidence="3">Cajal body</location>
    </subcellularLocation>
    <subcellularLocation>
        <location evidence="4">Nucleus</location>
        <location evidence="4">Nucleolus</location>
    </subcellularLocation>
</comment>
<keyword evidence="12" id="KW-1185">Reference proteome</keyword>
<reference evidence="11" key="2">
    <citation type="submission" date="2020-05" db="UniProtKB">
        <authorList>
            <consortium name="Ensembl"/>
        </authorList>
    </citation>
    <scope>IDENTIFICATION</scope>
</reference>
<accession>A0A6I8QA50</accession>
<feature type="compositionally biased region" description="Polar residues" evidence="9">
    <location>
        <begin position="106"/>
        <end position="116"/>
    </location>
</feature>
<keyword evidence="6" id="KW-0810">Translation regulation</keyword>
<feature type="compositionally biased region" description="Basic and acidic residues" evidence="9">
    <location>
        <begin position="180"/>
        <end position="209"/>
    </location>
</feature>
<dbReference type="Ensembl" id="ENSXETT00000100504">
    <property type="protein sequence ID" value="ENSXETP00000066255"/>
    <property type="gene ID" value="ENSXETG00000014841"/>
</dbReference>
<evidence type="ECO:0000256" key="5">
    <source>
        <dbReference type="ARBA" id="ARBA00022490"/>
    </source>
</evidence>
<evidence type="ECO:0000256" key="4">
    <source>
        <dbReference type="ARBA" id="ARBA00004604"/>
    </source>
</evidence>
<name>A0A6I8QA50_XENTR</name>
<organism evidence="11">
    <name type="scientific">Xenopus tropicalis</name>
    <name type="common">Western clawed frog</name>
    <name type="synonym">Silurana tropicalis</name>
    <dbReference type="NCBI Taxonomy" id="8364"/>
    <lineage>
        <taxon>Eukaryota</taxon>
        <taxon>Metazoa</taxon>
        <taxon>Chordata</taxon>
        <taxon>Craniata</taxon>
        <taxon>Vertebrata</taxon>
        <taxon>Euteleostomi</taxon>
        <taxon>Amphibia</taxon>
        <taxon>Batrachia</taxon>
        <taxon>Anura</taxon>
        <taxon>Pipoidea</taxon>
        <taxon>Pipidae</taxon>
        <taxon>Xenopodinae</taxon>
        <taxon>Xenopus</taxon>
        <taxon>Silurana</taxon>
    </lineage>
</organism>
<dbReference type="InterPro" id="IPR006861">
    <property type="entry name" value="HABP4_PAIRBP1-bd"/>
</dbReference>
<comment type="similarity">
    <text evidence="8">Belongs to the SERBP1-HABP4 family.</text>
</comment>
<dbReference type="Pfam" id="PF04774">
    <property type="entry name" value="HABP4_PAI-RBP1"/>
    <property type="match status" value="1"/>
</dbReference>
<dbReference type="GO" id="GO:0045948">
    <property type="term" value="P:positive regulation of translational initiation"/>
    <property type="evidence" value="ECO:0000318"/>
    <property type="project" value="GO_Central"/>
</dbReference>
<dbReference type="GO" id="GO:0005737">
    <property type="term" value="C:cytoplasm"/>
    <property type="evidence" value="ECO:0000318"/>
    <property type="project" value="GO_Central"/>
</dbReference>
<dbReference type="InterPro" id="IPR039764">
    <property type="entry name" value="HABP4/SERBP1-like"/>
</dbReference>
<proteinExistence type="inferred from homology"/>
<dbReference type="DNASU" id="448009"/>
<evidence type="ECO:0000256" key="3">
    <source>
        <dbReference type="ARBA" id="ARBA00004408"/>
    </source>
</evidence>
<dbReference type="GO" id="GO:0016607">
    <property type="term" value="C:nuclear speck"/>
    <property type="evidence" value="ECO:0007669"/>
    <property type="project" value="UniProtKB-SubCell"/>
</dbReference>
<dbReference type="AGR" id="Xenbase:XB-GENE-490018"/>
<dbReference type="GO" id="GO:0005730">
    <property type="term" value="C:nucleolus"/>
    <property type="evidence" value="ECO:0007669"/>
    <property type="project" value="UniProtKB-SubCell"/>
</dbReference>
<evidence type="ECO:0000313" key="14">
    <source>
        <dbReference type="Xenbase" id="XB-GENE-490018"/>
    </source>
</evidence>
<dbReference type="OrthoDB" id="6022699at2759"/>
<dbReference type="PANTHER" id="PTHR12299:SF30">
    <property type="entry name" value="INTRACELLULAR HYALURONAN-BINDING PROTEIN 4"/>
    <property type="match status" value="1"/>
</dbReference>
<evidence type="ECO:0000256" key="8">
    <source>
        <dbReference type="ARBA" id="ARBA00035118"/>
    </source>
</evidence>
<feature type="region of interest" description="Disordered" evidence="9">
    <location>
        <begin position="1"/>
        <end position="20"/>
    </location>
</feature>
<feature type="compositionally biased region" description="Gly residues" evidence="9">
    <location>
        <begin position="163"/>
        <end position="175"/>
    </location>
</feature>
<dbReference type="AlphaFoldDB" id="A0A6I8QA50"/>
<dbReference type="GeneID" id="448009"/>
<feature type="compositionally biased region" description="Basic and acidic residues" evidence="9">
    <location>
        <begin position="71"/>
        <end position="81"/>
    </location>
</feature>
<evidence type="ECO:0000313" key="13">
    <source>
        <dbReference type="RefSeq" id="XP_012814355.1"/>
    </source>
</evidence>
<dbReference type="Proteomes" id="UP000008143">
    <property type="component" value="Chromosome 1"/>
</dbReference>
<reference evidence="13" key="3">
    <citation type="submission" date="2025-04" db="UniProtKB">
        <authorList>
            <consortium name="RefSeq"/>
        </authorList>
    </citation>
    <scope>IDENTIFICATION</scope>
    <source>
        <strain evidence="13">Nigerian</strain>
        <tissue evidence="13">Liver and blood</tissue>
    </source>
</reference>
<dbReference type="SMART" id="SM01233">
    <property type="entry name" value="HABP4_PAI-RBP1"/>
    <property type="match status" value="1"/>
</dbReference>
<evidence type="ECO:0000256" key="6">
    <source>
        <dbReference type="ARBA" id="ARBA00022845"/>
    </source>
</evidence>
<dbReference type="RefSeq" id="XP_012814355.1">
    <property type="nucleotide sequence ID" value="XM_012958901.3"/>
</dbReference>
<feature type="region of interest" description="Disordered" evidence="9">
    <location>
        <begin position="53"/>
        <end position="253"/>
    </location>
</feature>
<protein>
    <submittedName>
        <fullName evidence="11 13">Hyaluronan-binding protein 4</fullName>
    </submittedName>
</protein>
<dbReference type="CTD" id="22927"/>
<keyword evidence="5" id="KW-0963">Cytoplasm</keyword>
<evidence type="ECO:0000256" key="9">
    <source>
        <dbReference type="SAM" id="MobiDB-lite"/>
    </source>
</evidence>
<dbReference type="GeneTree" id="ENSGT00520000055591"/>
<feature type="compositionally biased region" description="Basic and acidic residues" evidence="9">
    <location>
        <begin position="139"/>
        <end position="158"/>
    </location>
</feature>
<dbReference type="InterPro" id="IPR032381">
    <property type="entry name" value="IHABP4_N"/>
</dbReference>
<dbReference type="OMA" id="FRNNDAP"/>
<dbReference type="GO" id="GO:0033120">
    <property type="term" value="P:positive regulation of RNA splicing"/>
    <property type="evidence" value="ECO:0000318"/>
    <property type="project" value="GO_Central"/>
</dbReference>
<evidence type="ECO:0000313" key="11">
    <source>
        <dbReference type="Ensembl" id="ENSXETP00000066255"/>
    </source>
</evidence>
<dbReference type="Xenbase" id="XB-GENE-490018">
    <property type="gene designation" value="habp4"/>
</dbReference>
<evidence type="ECO:0000259" key="10">
    <source>
        <dbReference type="SMART" id="SM01233"/>
    </source>
</evidence>
<feature type="compositionally biased region" description="Polar residues" evidence="9">
    <location>
        <begin position="88"/>
        <end position="98"/>
    </location>
</feature>
<feature type="compositionally biased region" description="Basic and acidic residues" evidence="9">
    <location>
        <begin position="119"/>
        <end position="133"/>
    </location>
</feature>
<feature type="compositionally biased region" description="Low complexity" evidence="9">
    <location>
        <begin position="225"/>
        <end position="241"/>
    </location>
</feature>